<gene>
    <name evidence="2" type="ORF">B5F96_10145</name>
</gene>
<evidence type="ECO:0000313" key="2">
    <source>
        <dbReference type="EMBL" id="OUO05076.1"/>
    </source>
</evidence>
<evidence type="ECO:0000313" key="3">
    <source>
        <dbReference type="Proteomes" id="UP000195975"/>
    </source>
</evidence>
<dbReference type="InterPro" id="IPR029044">
    <property type="entry name" value="Nucleotide-diphossugar_trans"/>
</dbReference>
<comment type="caution">
    <text evidence="2">The sequence shown here is derived from an EMBL/GenBank/DDBJ whole genome shotgun (WGS) entry which is preliminary data.</text>
</comment>
<dbReference type="Proteomes" id="UP000195975">
    <property type="component" value="Unassembled WGS sequence"/>
</dbReference>
<sequence>MKKVSVITVNYNNADGLKRTLESLFAQTFTDYESIVIDGGSTDGSREIIENFADRITYWVSEPDGGIYHAMNKGIRQATGLYYNFMNSGDLFEDPTVLENIFASDPTEDILFGKYASDRHPKGVAYPTPITMLTLYKTHPNHQASFLRWTLFNDHLYDETYRIASDWKFFIECLIFRQCSYAHLDVIVARYDQTGISSVNQKLYEEEREQILHLLLPDRIYADYIYLGDADSPLLKLTPYFNRTRGFQQLIYGITYALIRFRSLFVRELGQLH</sequence>
<dbReference type="PANTHER" id="PTHR22916:SF67">
    <property type="entry name" value="COLANIC ACID BIOSYNTHESIS GLYCOSYL TRANSFERASE WCAE-RELATED"/>
    <property type="match status" value="1"/>
</dbReference>
<organism evidence="2 3">
    <name type="scientific">Parabacteroides johnsonii</name>
    <dbReference type="NCBI Taxonomy" id="387661"/>
    <lineage>
        <taxon>Bacteria</taxon>
        <taxon>Pseudomonadati</taxon>
        <taxon>Bacteroidota</taxon>
        <taxon>Bacteroidia</taxon>
        <taxon>Bacteroidales</taxon>
        <taxon>Tannerellaceae</taxon>
        <taxon>Parabacteroides</taxon>
    </lineage>
</organism>
<accession>A0A9Q5SRQ8</accession>
<protein>
    <submittedName>
        <fullName evidence="2">Glycosyl transferase</fullName>
    </submittedName>
</protein>
<dbReference type="PANTHER" id="PTHR22916">
    <property type="entry name" value="GLYCOSYLTRANSFERASE"/>
    <property type="match status" value="1"/>
</dbReference>
<dbReference type="InterPro" id="IPR001173">
    <property type="entry name" value="Glyco_trans_2-like"/>
</dbReference>
<keyword evidence="2" id="KW-0808">Transferase</keyword>
<dbReference type="AlphaFoldDB" id="A0A9Q5SRQ8"/>
<dbReference type="CDD" id="cd06433">
    <property type="entry name" value="GT_2_WfgS_like"/>
    <property type="match status" value="1"/>
</dbReference>
<dbReference type="RefSeq" id="WP_021862560.1">
    <property type="nucleotide sequence ID" value="NZ_CAJLBM010000004.1"/>
</dbReference>
<dbReference type="GO" id="GO:0016758">
    <property type="term" value="F:hexosyltransferase activity"/>
    <property type="evidence" value="ECO:0007669"/>
    <property type="project" value="UniProtKB-ARBA"/>
</dbReference>
<evidence type="ECO:0000259" key="1">
    <source>
        <dbReference type="Pfam" id="PF00535"/>
    </source>
</evidence>
<dbReference type="Gene3D" id="3.90.550.10">
    <property type="entry name" value="Spore Coat Polysaccharide Biosynthesis Protein SpsA, Chain A"/>
    <property type="match status" value="1"/>
</dbReference>
<dbReference type="EMBL" id="NFIJ01000009">
    <property type="protein sequence ID" value="OUO05076.1"/>
    <property type="molecule type" value="Genomic_DNA"/>
</dbReference>
<dbReference type="SUPFAM" id="SSF53448">
    <property type="entry name" value="Nucleotide-diphospho-sugar transferases"/>
    <property type="match status" value="1"/>
</dbReference>
<dbReference type="Pfam" id="PF00535">
    <property type="entry name" value="Glycos_transf_2"/>
    <property type="match status" value="1"/>
</dbReference>
<name>A0A9Q5SRQ8_9BACT</name>
<feature type="domain" description="Glycosyltransferase 2-like" evidence="1">
    <location>
        <begin position="5"/>
        <end position="100"/>
    </location>
</feature>
<proteinExistence type="predicted"/>
<reference evidence="3" key="1">
    <citation type="submission" date="2017-04" db="EMBL/GenBank/DDBJ databases">
        <title>Function of individual gut microbiota members based on whole genome sequencing of pure cultures obtained from chicken caecum.</title>
        <authorList>
            <person name="Medvecky M."/>
            <person name="Cejkova D."/>
            <person name="Polansky O."/>
            <person name="Karasova D."/>
            <person name="Kubasova T."/>
            <person name="Cizek A."/>
            <person name="Rychlik I."/>
        </authorList>
    </citation>
    <scope>NUCLEOTIDE SEQUENCE [LARGE SCALE GENOMIC DNA]</scope>
    <source>
        <strain evidence="3">An42</strain>
    </source>
</reference>